<feature type="transmembrane region" description="Helical" evidence="1">
    <location>
        <begin position="94"/>
        <end position="113"/>
    </location>
</feature>
<feature type="transmembrane region" description="Helical" evidence="1">
    <location>
        <begin position="125"/>
        <end position="144"/>
    </location>
</feature>
<keyword evidence="1" id="KW-1133">Transmembrane helix</keyword>
<keyword evidence="1" id="KW-0812">Transmembrane</keyword>
<dbReference type="RefSeq" id="WP_056958170.1">
    <property type="nucleotide sequence ID" value="NZ_AYYN01000018.1"/>
</dbReference>
<organism evidence="2 3">
    <name type="scientific">Ligilactobacillus murinus DSM 20452 = NBRC 14221</name>
    <dbReference type="NCBI Taxonomy" id="1423772"/>
    <lineage>
        <taxon>Bacteria</taxon>
        <taxon>Bacillati</taxon>
        <taxon>Bacillota</taxon>
        <taxon>Bacilli</taxon>
        <taxon>Lactobacillales</taxon>
        <taxon>Lactobacillaceae</taxon>
        <taxon>Ligilactobacillus</taxon>
    </lineage>
</organism>
<keyword evidence="1" id="KW-0472">Membrane</keyword>
<proteinExistence type="predicted"/>
<feature type="transmembrane region" description="Helical" evidence="1">
    <location>
        <begin position="180"/>
        <end position="198"/>
    </location>
</feature>
<feature type="transmembrane region" description="Helical" evidence="1">
    <location>
        <begin position="22"/>
        <end position="49"/>
    </location>
</feature>
<feature type="transmembrane region" description="Helical" evidence="1">
    <location>
        <begin position="70"/>
        <end position="88"/>
    </location>
</feature>
<feature type="transmembrane region" description="Helical" evidence="1">
    <location>
        <begin position="295"/>
        <end position="320"/>
    </location>
</feature>
<protein>
    <submittedName>
        <fullName evidence="2">Uncharacterized protein</fullName>
    </submittedName>
</protein>
<reference evidence="2 3" key="1">
    <citation type="journal article" date="2015" name="Genome Announc.">
        <title>Expanding the biotechnology potential of lactobacilli through comparative genomics of 213 strains and associated genera.</title>
        <authorList>
            <person name="Sun Z."/>
            <person name="Harris H.M."/>
            <person name="McCann A."/>
            <person name="Guo C."/>
            <person name="Argimon S."/>
            <person name="Zhang W."/>
            <person name="Yang X."/>
            <person name="Jeffery I.B."/>
            <person name="Cooney J.C."/>
            <person name="Kagawa T.F."/>
            <person name="Liu W."/>
            <person name="Song Y."/>
            <person name="Salvetti E."/>
            <person name="Wrobel A."/>
            <person name="Rasinkangas P."/>
            <person name="Parkhill J."/>
            <person name="Rea M.C."/>
            <person name="O'Sullivan O."/>
            <person name="Ritari J."/>
            <person name="Douillard F.P."/>
            <person name="Paul Ross R."/>
            <person name="Yang R."/>
            <person name="Briner A.E."/>
            <person name="Felis G.E."/>
            <person name="de Vos W.M."/>
            <person name="Barrangou R."/>
            <person name="Klaenhammer T.R."/>
            <person name="Caufield P.W."/>
            <person name="Cui Y."/>
            <person name="Zhang H."/>
            <person name="O'Toole P.W."/>
        </authorList>
    </citation>
    <scope>NUCLEOTIDE SEQUENCE [LARGE SCALE GENOMIC DNA]</scope>
    <source>
        <strain evidence="2 3">DSM 20452</strain>
    </source>
</reference>
<feature type="transmembrane region" description="Helical" evidence="1">
    <location>
        <begin position="239"/>
        <end position="258"/>
    </location>
</feature>
<feature type="transmembrane region" description="Helical" evidence="1">
    <location>
        <begin position="264"/>
        <end position="283"/>
    </location>
</feature>
<dbReference type="EMBL" id="AYYN01000018">
    <property type="protein sequence ID" value="KRM77458.1"/>
    <property type="molecule type" value="Genomic_DNA"/>
</dbReference>
<comment type="caution">
    <text evidence="2">The sequence shown here is derived from an EMBL/GenBank/DDBJ whole genome shotgun (WGS) entry which is preliminary data.</text>
</comment>
<feature type="transmembrane region" description="Helical" evidence="1">
    <location>
        <begin position="150"/>
        <end position="168"/>
    </location>
</feature>
<evidence type="ECO:0000256" key="1">
    <source>
        <dbReference type="SAM" id="Phobius"/>
    </source>
</evidence>
<gene>
    <name evidence="2" type="ORF">FC48_GL000671</name>
</gene>
<dbReference type="PATRIC" id="fig|1423772.3.peg.734"/>
<accession>A0A0R2BGD0</accession>
<evidence type="ECO:0000313" key="3">
    <source>
        <dbReference type="Proteomes" id="UP000051612"/>
    </source>
</evidence>
<sequence>MEKIFGLFSDTLSKLYMLLPNIIFAFMIDVKVGLGTLHTALPFILLYSFQKMGVFTLNSFGKITNYTKVLRLNLGVALGGVSLAIIGTLFKQQILLDLSGILVGTGLSCLPTLIKKGLLLKSSKLSLVLSFVIVFLVGINIKYFSNLFNLYLLAFLLFIPLLASIYLPISKAQMLAQLKLDLRSFVPAGIILCLYIMIRTYRQTALIADFEWMLIFSGIIFLFFLYQDIFRIYEQTYQFWLGALKNFLIIYSLFWFFIRGQVSLIIWSFIILMLSNFLGALLYHKLTYPNVTIQIGAFLGIVCGLLLMLSSRIYLVGYFITALSAMIAEKANTNDGLLPDKSGQIKTLGSLLQQVCLGLTIELVSLWQLHSPTALLYSNVYHQAMLKDSLPAFMVRLILISLFIISGNLIFSWHLYRLYSVKHKSH</sequence>
<feature type="transmembrane region" description="Helical" evidence="1">
    <location>
        <begin position="393"/>
        <end position="416"/>
    </location>
</feature>
<dbReference type="Proteomes" id="UP000051612">
    <property type="component" value="Unassembled WGS sequence"/>
</dbReference>
<name>A0A0R2BGD0_9LACO</name>
<dbReference type="AlphaFoldDB" id="A0A0R2BGD0"/>
<feature type="transmembrane region" description="Helical" evidence="1">
    <location>
        <begin position="210"/>
        <end position="227"/>
    </location>
</feature>
<evidence type="ECO:0000313" key="2">
    <source>
        <dbReference type="EMBL" id="KRM77458.1"/>
    </source>
</evidence>